<organism evidence="2 3">
    <name type="scientific">Flaviramulus aquimarinus</name>
    <dbReference type="NCBI Taxonomy" id="1170456"/>
    <lineage>
        <taxon>Bacteria</taxon>
        <taxon>Pseudomonadati</taxon>
        <taxon>Bacteroidota</taxon>
        <taxon>Flavobacteriia</taxon>
        <taxon>Flavobacteriales</taxon>
        <taxon>Flavobacteriaceae</taxon>
        <taxon>Flaviramulus</taxon>
    </lineage>
</organism>
<evidence type="ECO:0000259" key="1">
    <source>
        <dbReference type="Pfam" id="PF00534"/>
    </source>
</evidence>
<protein>
    <recommendedName>
        <fullName evidence="1">Glycosyl transferase family 1 domain-containing protein</fullName>
    </recommendedName>
</protein>
<dbReference type="PANTHER" id="PTHR12526:SF635">
    <property type="entry name" value="GLYCOSYL TRANSFERASE GROUP 1"/>
    <property type="match status" value="1"/>
</dbReference>
<dbReference type="InterPro" id="IPR001296">
    <property type="entry name" value="Glyco_trans_1"/>
</dbReference>
<sequence length="421" mass="48090">MKILIVNTYDYGGAANACLRLHDGLLKSGVDSKVILMQKSNRIPKTYLVQPKQKTLFQKVKKLFRKSLIELKIKKKKTSKEEAFVKHRSSKLELFSFPFSDYDITENEWYKEADIINLHWVAGFLDYKSFFKKNTKPVVWTLHDMNPFTGGEHYLETIIDMDTQGNPILREKEAVENQYETHYLNFKNQLFKNNKNITIVAPSKWLVNEAKASSVFTSSKVLHIPYGIDKNIYNLRNKDFSRNVLGIPKDKKVVLFVAESINNNHRKGFHFLKKAFAELKDDNVVLCAVGSKKVAIKSLNNLIELGVINDEKMMSMAYSAADVFVIPSLMDNLPNTVLESLMCGTPVIGFAVGGITDMVQNEINGYLVNTINSEALKNTLLKFLNNDVVFNSSEIRSKAIENYDLMLQANRYINLYKSILN</sequence>
<comment type="caution">
    <text evidence="2">The sequence shown here is derived from an EMBL/GenBank/DDBJ whole genome shotgun (WGS) entry which is preliminary data.</text>
</comment>
<dbReference type="Pfam" id="PF00534">
    <property type="entry name" value="Glycos_transf_1"/>
    <property type="match status" value="1"/>
</dbReference>
<dbReference type="RefSeq" id="WP_345272144.1">
    <property type="nucleotide sequence ID" value="NZ_BAABJH010000001.1"/>
</dbReference>
<dbReference type="PANTHER" id="PTHR12526">
    <property type="entry name" value="GLYCOSYLTRANSFERASE"/>
    <property type="match status" value="1"/>
</dbReference>
<evidence type="ECO:0000313" key="3">
    <source>
        <dbReference type="Proteomes" id="UP001500433"/>
    </source>
</evidence>
<gene>
    <name evidence="2" type="ORF">GCM10023311_02650</name>
</gene>
<evidence type="ECO:0000313" key="2">
    <source>
        <dbReference type="EMBL" id="GAA4883851.1"/>
    </source>
</evidence>
<accession>A0ABP9ERY6</accession>
<dbReference type="EMBL" id="BAABJH010000001">
    <property type="protein sequence ID" value="GAA4883851.1"/>
    <property type="molecule type" value="Genomic_DNA"/>
</dbReference>
<reference evidence="3" key="1">
    <citation type="journal article" date="2019" name="Int. J. Syst. Evol. Microbiol.">
        <title>The Global Catalogue of Microorganisms (GCM) 10K type strain sequencing project: providing services to taxonomists for standard genome sequencing and annotation.</title>
        <authorList>
            <consortium name="The Broad Institute Genomics Platform"/>
            <consortium name="The Broad Institute Genome Sequencing Center for Infectious Disease"/>
            <person name="Wu L."/>
            <person name="Ma J."/>
        </authorList>
    </citation>
    <scope>NUCLEOTIDE SEQUENCE [LARGE SCALE GENOMIC DNA]</scope>
    <source>
        <strain evidence="3">JCM 18274</strain>
    </source>
</reference>
<feature type="domain" description="Glycosyl transferase family 1" evidence="1">
    <location>
        <begin position="238"/>
        <end position="401"/>
    </location>
</feature>
<dbReference type="SUPFAM" id="SSF53756">
    <property type="entry name" value="UDP-Glycosyltransferase/glycogen phosphorylase"/>
    <property type="match status" value="1"/>
</dbReference>
<dbReference type="Gene3D" id="3.40.50.2000">
    <property type="entry name" value="Glycogen Phosphorylase B"/>
    <property type="match status" value="2"/>
</dbReference>
<dbReference type="Proteomes" id="UP001500433">
    <property type="component" value="Unassembled WGS sequence"/>
</dbReference>
<proteinExistence type="predicted"/>
<keyword evidence="3" id="KW-1185">Reference proteome</keyword>
<name>A0ABP9ERY6_9FLAO</name>